<evidence type="ECO:0000313" key="3">
    <source>
        <dbReference type="Proteomes" id="UP001204142"/>
    </source>
</evidence>
<dbReference type="Pfam" id="PF01841">
    <property type="entry name" value="Transglut_core"/>
    <property type="match status" value="1"/>
</dbReference>
<gene>
    <name evidence="2" type="ORF">NQT62_12720</name>
</gene>
<dbReference type="Proteomes" id="UP001204142">
    <property type="component" value="Unassembled WGS sequence"/>
</dbReference>
<proteinExistence type="predicted"/>
<dbReference type="SMART" id="SM00460">
    <property type="entry name" value="TGc"/>
    <property type="match status" value="1"/>
</dbReference>
<dbReference type="EMBL" id="JANIGO010000004">
    <property type="protein sequence ID" value="MCQ8897296.1"/>
    <property type="molecule type" value="Genomic_DNA"/>
</dbReference>
<dbReference type="PANTHER" id="PTHR33490">
    <property type="entry name" value="BLR5614 PROTEIN-RELATED"/>
    <property type="match status" value="1"/>
</dbReference>
<keyword evidence="3" id="KW-1185">Reference proteome</keyword>
<dbReference type="InterPro" id="IPR002931">
    <property type="entry name" value="Transglutaminase-like"/>
</dbReference>
<dbReference type="InterPro" id="IPR038765">
    <property type="entry name" value="Papain-like_cys_pep_sf"/>
</dbReference>
<reference evidence="2 3" key="1">
    <citation type="submission" date="2022-07" db="EMBL/GenBank/DDBJ databases">
        <authorList>
            <person name="Xamxidin M."/>
            <person name="Wu M."/>
        </authorList>
    </citation>
    <scope>NUCLEOTIDE SEQUENCE [LARGE SCALE GENOMIC DNA]</scope>
    <source>
        <strain evidence="2 3">NBRC 111650</strain>
    </source>
</reference>
<evidence type="ECO:0000259" key="1">
    <source>
        <dbReference type="SMART" id="SM00460"/>
    </source>
</evidence>
<evidence type="ECO:0000313" key="2">
    <source>
        <dbReference type="EMBL" id="MCQ8897296.1"/>
    </source>
</evidence>
<accession>A0ABT1WIF2</accession>
<feature type="domain" description="Transglutaminase-like" evidence="1">
    <location>
        <begin position="190"/>
        <end position="261"/>
    </location>
</feature>
<dbReference type="RefSeq" id="WP_256765095.1">
    <property type="nucleotide sequence ID" value="NZ_JANIGO010000004.1"/>
</dbReference>
<dbReference type="Gene3D" id="3.10.620.30">
    <property type="match status" value="1"/>
</dbReference>
<dbReference type="PANTHER" id="PTHR33490:SF7">
    <property type="entry name" value="BLR2979 PROTEIN"/>
    <property type="match status" value="1"/>
</dbReference>
<dbReference type="Pfam" id="PF08379">
    <property type="entry name" value="Bact_transglu_N"/>
    <property type="match status" value="1"/>
</dbReference>
<comment type="caution">
    <text evidence="2">The sequence shown here is derived from an EMBL/GenBank/DDBJ whole genome shotgun (WGS) entry which is preliminary data.</text>
</comment>
<dbReference type="InterPro" id="IPR013589">
    <property type="entry name" value="Bac_transglu_N"/>
</dbReference>
<name>A0ABT1WIF2_9BURK</name>
<dbReference type="SUPFAM" id="SSF54001">
    <property type="entry name" value="Cysteine proteinases"/>
    <property type="match status" value="1"/>
</dbReference>
<protein>
    <submittedName>
        <fullName evidence="2">Transglutaminase family protein</fullName>
    </submittedName>
</protein>
<organism evidence="2 3">
    <name type="scientific">Limnobacter humi</name>
    <dbReference type="NCBI Taxonomy" id="1778671"/>
    <lineage>
        <taxon>Bacteria</taxon>
        <taxon>Pseudomonadati</taxon>
        <taxon>Pseudomonadota</taxon>
        <taxon>Betaproteobacteria</taxon>
        <taxon>Burkholderiales</taxon>
        <taxon>Burkholderiaceae</taxon>
        <taxon>Limnobacter</taxon>
    </lineage>
</organism>
<sequence>MAEQRKVIHVTEYDYQSPAECSQQICILQPQESNQMTVGLLRKGQKLLRHALKIRPNPSTVQTSQDAFGNVVHHFEMNYPHDHLEVVSELEVEVIPMLHTGSLDELESPVWHGIVDALRYKAGQEVSTDFQFRFESKHVPILDSLRDYGRLDFWPNRAVVPAAYALMQRIFKEFTYKSGSTTIQTTVEEVMQKRQGVCQDFAHVMLGVLRSLGLSARYVSGYMLTEPPPGQPKLLGADASHAWVSLWCGPELGWVDFDPTNNQLPDSRYVTVALGRDYADVPPIRGVVHGGGQHSLKVGVTVF</sequence>